<dbReference type="HOGENOM" id="CLU_698420_0_0_1"/>
<proteinExistence type="predicted"/>
<dbReference type="EMBL" id="KL197724">
    <property type="protein sequence ID" value="KDQ55599.1"/>
    <property type="molecule type" value="Genomic_DNA"/>
</dbReference>
<dbReference type="STRING" id="933084.A0A067PLB9"/>
<feature type="compositionally biased region" description="Basic residues" evidence="6">
    <location>
        <begin position="237"/>
        <end position="254"/>
    </location>
</feature>
<gene>
    <name evidence="8" type="ORF">JAAARDRAFT_323836</name>
</gene>
<sequence>MVASPNGDLYAPFPHPSAVDEGQPSSEEESVIHSPLYDASFSQDMRYQGHDVRNVDGLLPPSHFDSPQYVVPHLQGPDSGNNMLRRLELPPQSPNGGHHRSDLPSPGNRTHHNSHLPMAFSLGSSLPRFPFPPRGPMDFTFNMQERRLPEPQIGSFQRHVTQALQGTLEAPRSATEKPDSAPSTKSSAKDPARKQSSTVVIACRQCRARKIRCDSTRPICHNCVKRGNECEYDAVPKRRGPDKHPGTRQRSCKKRLADGSPTSPNPATNGSSTSNGGSTSPPIEGSGSAGSSAATISAGVAAGAPKKKRKTGDEVGGINIKENVSDGNRSPVTPGGSSAATTSSTNGTTNGSSRGSVVDSHNLMHISPQLPPPPSVLDLPVPRSLGSDGYVNKFY</sequence>
<dbReference type="Pfam" id="PF00172">
    <property type="entry name" value="Zn_clus"/>
    <property type="match status" value="1"/>
</dbReference>
<dbReference type="PROSITE" id="PS50048">
    <property type="entry name" value="ZN2_CY6_FUNGAL_2"/>
    <property type="match status" value="1"/>
</dbReference>
<dbReference type="GO" id="GO:0005634">
    <property type="term" value="C:nucleus"/>
    <property type="evidence" value="ECO:0007669"/>
    <property type="project" value="UniProtKB-SubCell"/>
</dbReference>
<evidence type="ECO:0000256" key="1">
    <source>
        <dbReference type="ARBA" id="ARBA00004123"/>
    </source>
</evidence>
<dbReference type="AlphaFoldDB" id="A0A067PLB9"/>
<evidence type="ECO:0000256" key="2">
    <source>
        <dbReference type="ARBA" id="ARBA00022723"/>
    </source>
</evidence>
<comment type="subcellular location">
    <subcellularLocation>
        <location evidence="1">Nucleus</location>
    </subcellularLocation>
</comment>
<evidence type="ECO:0000313" key="9">
    <source>
        <dbReference type="Proteomes" id="UP000027265"/>
    </source>
</evidence>
<keyword evidence="3" id="KW-0805">Transcription regulation</keyword>
<evidence type="ECO:0000256" key="4">
    <source>
        <dbReference type="ARBA" id="ARBA00023163"/>
    </source>
</evidence>
<dbReference type="InterPro" id="IPR036864">
    <property type="entry name" value="Zn2-C6_fun-type_DNA-bd_sf"/>
</dbReference>
<evidence type="ECO:0000313" key="8">
    <source>
        <dbReference type="EMBL" id="KDQ55599.1"/>
    </source>
</evidence>
<reference evidence="9" key="1">
    <citation type="journal article" date="2014" name="Proc. Natl. Acad. Sci. U.S.A.">
        <title>Extensive sampling of basidiomycete genomes demonstrates inadequacy of the white-rot/brown-rot paradigm for wood decay fungi.</title>
        <authorList>
            <person name="Riley R."/>
            <person name="Salamov A.A."/>
            <person name="Brown D.W."/>
            <person name="Nagy L.G."/>
            <person name="Floudas D."/>
            <person name="Held B.W."/>
            <person name="Levasseur A."/>
            <person name="Lombard V."/>
            <person name="Morin E."/>
            <person name="Otillar R."/>
            <person name="Lindquist E.A."/>
            <person name="Sun H."/>
            <person name="LaButti K.M."/>
            <person name="Schmutz J."/>
            <person name="Jabbour D."/>
            <person name="Luo H."/>
            <person name="Baker S.E."/>
            <person name="Pisabarro A.G."/>
            <person name="Walton J.D."/>
            <person name="Blanchette R.A."/>
            <person name="Henrissat B."/>
            <person name="Martin F."/>
            <person name="Cullen D."/>
            <person name="Hibbett D.S."/>
            <person name="Grigoriev I.V."/>
        </authorList>
    </citation>
    <scope>NUCLEOTIDE SEQUENCE [LARGE SCALE GENOMIC DNA]</scope>
    <source>
        <strain evidence="9">MUCL 33604</strain>
    </source>
</reference>
<evidence type="ECO:0000256" key="3">
    <source>
        <dbReference type="ARBA" id="ARBA00023015"/>
    </source>
</evidence>
<dbReference type="GO" id="GO:0008270">
    <property type="term" value="F:zinc ion binding"/>
    <property type="evidence" value="ECO:0007669"/>
    <property type="project" value="InterPro"/>
</dbReference>
<organism evidence="8 9">
    <name type="scientific">Jaapia argillacea MUCL 33604</name>
    <dbReference type="NCBI Taxonomy" id="933084"/>
    <lineage>
        <taxon>Eukaryota</taxon>
        <taxon>Fungi</taxon>
        <taxon>Dikarya</taxon>
        <taxon>Basidiomycota</taxon>
        <taxon>Agaricomycotina</taxon>
        <taxon>Agaricomycetes</taxon>
        <taxon>Agaricomycetidae</taxon>
        <taxon>Jaapiales</taxon>
        <taxon>Jaapiaceae</taxon>
        <taxon>Jaapia</taxon>
    </lineage>
</organism>
<dbReference type="Proteomes" id="UP000027265">
    <property type="component" value="Unassembled WGS sequence"/>
</dbReference>
<feature type="compositionally biased region" description="Low complexity" evidence="6">
    <location>
        <begin position="335"/>
        <end position="356"/>
    </location>
</feature>
<keyword evidence="2" id="KW-0479">Metal-binding</keyword>
<keyword evidence="4" id="KW-0804">Transcription</keyword>
<dbReference type="SMART" id="SM00066">
    <property type="entry name" value="GAL4"/>
    <property type="match status" value="1"/>
</dbReference>
<protein>
    <recommendedName>
        <fullName evidence="7">Zn(2)-C6 fungal-type domain-containing protein</fullName>
    </recommendedName>
</protein>
<feature type="region of interest" description="Disordered" evidence="6">
    <location>
        <begin position="233"/>
        <end position="395"/>
    </location>
</feature>
<feature type="domain" description="Zn(2)-C6 fungal-type" evidence="7">
    <location>
        <begin position="202"/>
        <end position="232"/>
    </location>
</feature>
<dbReference type="Gene3D" id="4.10.240.10">
    <property type="entry name" value="Zn(2)-C6 fungal-type DNA-binding domain"/>
    <property type="match status" value="1"/>
</dbReference>
<keyword evidence="5" id="KW-0539">Nucleus</keyword>
<evidence type="ECO:0000259" key="7">
    <source>
        <dbReference type="PROSITE" id="PS50048"/>
    </source>
</evidence>
<dbReference type="PANTHER" id="PTHR47338">
    <property type="entry name" value="ZN(II)2CYS6 TRANSCRIPTION FACTOR (EUROFUNG)-RELATED"/>
    <property type="match status" value="1"/>
</dbReference>
<dbReference type="InParanoid" id="A0A067PLB9"/>
<feature type="compositionally biased region" description="Low complexity" evidence="6">
    <location>
        <begin position="376"/>
        <end position="385"/>
    </location>
</feature>
<dbReference type="InterPro" id="IPR001138">
    <property type="entry name" value="Zn2Cys6_DnaBD"/>
</dbReference>
<dbReference type="GO" id="GO:0000981">
    <property type="term" value="F:DNA-binding transcription factor activity, RNA polymerase II-specific"/>
    <property type="evidence" value="ECO:0007669"/>
    <property type="project" value="InterPro"/>
</dbReference>
<accession>A0A067PLB9</accession>
<feature type="region of interest" description="Disordered" evidence="6">
    <location>
        <begin position="1"/>
        <end position="117"/>
    </location>
</feature>
<evidence type="ECO:0000256" key="6">
    <source>
        <dbReference type="SAM" id="MobiDB-lite"/>
    </source>
</evidence>
<dbReference type="SUPFAM" id="SSF57701">
    <property type="entry name" value="Zn2/Cys6 DNA-binding domain"/>
    <property type="match status" value="1"/>
</dbReference>
<dbReference type="OrthoDB" id="10261408at2759"/>
<feature type="region of interest" description="Disordered" evidence="6">
    <location>
        <begin position="167"/>
        <end position="198"/>
    </location>
</feature>
<evidence type="ECO:0000256" key="5">
    <source>
        <dbReference type="ARBA" id="ARBA00023242"/>
    </source>
</evidence>
<keyword evidence="9" id="KW-1185">Reference proteome</keyword>
<feature type="compositionally biased region" description="Low complexity" evidence="6">
    <location>
        <begin position="260"/>
        <end position="304"/>
    </location>
</feature>
<dbReference type="CDD" id="cd00067">
    <property type="entry name" value="GAL4"/>
    <property type="match status" value="1"/>
</dbReference>
<dbReference type="InterPro" id="IPR050815">
    <property type="entry name" value="TF_fung"/>
</dbReference>
<name>A0A067PLB9_9AGAM</name>
<dbReference type="PROSITE" id="PS00463">
    <property type="entry name" value="ZN2_CY6_FUNGAL_1"/>
    <property type="match status" value="1"/>
</dbReference>
<dbReference type="PANTHER" id="PTHR47338:SF5">
    <property type="entry name" value="ZN(II)2CYS6 TRANSCRIPTION FACTOR (EUROFUNG)"/>
    <property type="match status" value="1"/>
</dbReference>